<evidence type="ECO:0000313" key="4">
    <source>
        <dbReference type="Proteomes" id="UP000321798"/>
    </source>
</evidence>
<comment type="caution">
    <text evidence="3">The sequence shown here is derived from an EMBL/GenBank/DDBJ whole genome shotgun (WGS) entry which is preliminary data.</text>
</comment>
<evidence type="ECO:0000256" key="1">
    <source>
        <dbReference type="SAM" id="MobiDB-lite"/>
    </source>
</evidence>
<name>A0A512P9P0_9CELL</name>
<dbReference type="OrthoDB" id="5194448at2"/>
<feature type="compositionally biased region" description="Basic and acidic residues" evidence="1">
    <location>
        <begin position="19"/>
        <end position="75"/>
    </location>
</feature>
<reference evidence="3 4" key="1">
    <citation type="submission" date="2019-07" db="EMBL/GenBank/DDBJ databases">
        <title>Whole genome shotgun sequence of Cellulomonas soli NBRC 109434.</title>
        <authorList>
            <person name="Hosoyama A."/>
            <person name="Uohara A."/>
            <person name="Ohji S."/>
            <person name="Ichikawa N."/>
        </authorList>
    </citation>
    <scope>NUCLEOTIDE SEQUENCE [LARGE SCALE GENOMIC DNA]</scope>
    <source>
        <strain evidence="3 4">NBRC 109434</strain>
    </source>
</reference>
<gene>
    <name evidence="3" type="ORF">CSO01_06380</name>
</gene>
<dbReference type="EMBL" id="BKAL01000002">
    <property type="protein sequence ID" value="GEP67923.1"/>
    <property type="molecule type" value="Genomic_DNA"/>
</dbReference>
<keyword evidence="2" id="KW-0472">Membrane</keyword>
<dbReference type="InterPro" id="IPR021403">
    <property type="entry name" value="DUF3043"/>
</dbReference>
<evidence type="ECO:0008006" key="5">
    <source>
        <dbReference type="Google" id="ProtNLM"/>
    </source>
</evidence>
<evidence type="ECO:0000313" key="3">
    <source>
        <dbReference type="EMBL" id="GEP67923.1"/>
    </source>
</evidence>
<dbReference type="AlphaFoldDB" id="A0A512P9P0"/>
<keyword evidence="2" id="KW-0812">Transmembrane</keyword>
<keyword evidence="4" id="KW-1185">Reference proteome</keyword>
<organism evidence="3 4">
    <name type="scientific">Cellulomonas soli</name>
    <dbReference type="NCBI Taxonomy" id="931535"/>
    <lineage>
        <taxon>Bacteria</taxon>
        <taxon>Bacillati</taxon>
        <taxon>Actinomycetota</taxon>
        <taxon>Actinomycetes</taxon>
        <taxon>Micrococcales</taxon>
        <taxon>Cellulomonadaceae</taxon>
        <taxon>Cellulomonas</taxon>
    </lineage>
</organism>
<proteinExistence type="predicted"/>
<feature type="transmembrane region" description="Helical" evidence="2">
    <location>
        <begin position="107"/>
        <end position="125"/>
    </location>
</feature>
<dbReference type="Pfam" id="PF11241">
    <property type="entry name" value="DUF3043"/>
    <property type="match status" value="1"/>
</dbReference>
<feature type="region of interest" description="Disordered" evidence="1">
    <location>
        <begin position="1"/>
        <end position="75"/>
    </location>
</feature>
<dbReference type="RefSeq" id="WP_146951702.1">
    <property type="nucleotide sequence ID" value="NZ_BAABBJ010000015.1"/>
</dbReference>
<protein>
    <recommendedName>
        <fullName evidence="5">DUF3043 domain-containing protein</fullName>
    </recommendedName>
</protein>
<feature type="transmembrane region" description="Helical" evidence="2">
    <location>
        <begin position="131"/>
        <end position="155"/>
    </location>
</feature>
<sequence>MFGRDKDPQPLTPPPSAEPAKELRHAVDDPGKGRPTPKRKEAEAANRRPLVPDDRKAAAKVERAKAREQRDREYQAMQTGDERYMPVKDRGPVRRYVRDHVDARRNLGELFLPVAFVFLLLQFFVAKSSPVLAFAALIVLYVYITATVLDGWLMWRGLKKRLVAKFGTAATQRGLTMYAVTRAFQIRRARLPKPLVKHGQYPV</sequence>
<accession>A0A512P9P0</accession>
<dbReference type="Proteomes" id="UP000321798">
    <property type="component" value="Unassembled WGS sequence"/>
</dbReference>
<keyword evidence="2" id="KW-1133">Transmembrane helix</keyword>
<evidence type="ECO:0000256" key="2">
    <source>
        <dbReference type="SAM" id="Phobius"/>
    </source>
</evidence>